<name>A0ABR3LX12_9TELE</name>
<protein>
    <submittedName>
        <fullName evidence="1">Uncharacterized protein</fullName>
    </submittedName>
</protein>
<reference evidence="1 2" key="1">
    <citation type="submission" date="2023-09" db="EMBL/GenBank/DDBJ databases">
        <authorList>
            <person name="Wang M."/>
        </authorList>
    </citation>
    <scope>NUCLEOTIDE SEQUENCE [LARGE SCALE GENOMIC DNA]</scope>
    <source>
        <strain evidence="1">GT-2023</strain>
        <tissue evidence="1">Liver</tissue>
    </source>
</reference>
<dbReference type="EMBL" id="JAYMGO010000017">
    <property type="protein sequence ID" value="KAL1257422.1"/>
    <property type="molecule type" value="Genomic_DNA"/>
</dbReference>
<evidence type="ECO:0000313" key="1">
    <source>
        <dbReference type="EMBL" id="KAL1257422.1"/>
    </source>
</evidence>
<keyword evidence="2" id="KW-1185">Reference proteome</keyword>
<sequence length="66" mass="7243">MEVALKSTKFHWSGRAQATEINVTHIDSCGQGLSSVPACRNKDRLSNSLYPLPTILTVGKIFIEIV</sequence>
<organism evidence="1 2">
    <name type="scientific">Cirrhinus molitorella</name>
    <name type="common">mud carp</name>
    <dbReference type="NCBI Taxonomy" id="172907"/>
    <lineage>
        <taxon>Eukaryota</taxon>
        <taxon>Metazoa</taxon>
        <taxon>Chordata</taxon>
        <taxon>Craniata</taxon>
        <taxon>Vertebrata</taxon>
        <taxon>Euteleostomi</taxon>
        <taxon>Actinopterygii</taxon>
        <taxon>Neopterygii</taxon>
        <taxon>Teleostei</taxon>
        <taxon>Ostariophysi</taxon>
        <taxon>Cypriniformes</taxon>
        <taxon>Cyprinidae</taxon>
        <taxon>Labeoninae</taxon>
        <taxon>Labeonini</taxon>
        <taxon>Cirrhinus</taxon>
    </lineage>
</organism>
<comment type="caution">
    <text evidence="1">The sequence shown here is derived from an EMBL/GenBank/DDBJ whole genome shotgun (WGS) entry which is preliminary data.</text>
</comment>
<dbReference type="Proteomes" id="UP001558613">
    <property type="component" value="Unassembled WGS sequence"/>
</dbReference>
<accession>A0ABR3LX12</accession>
<proteinExistence type="predicted"/>
<gene>
    <name evidence="1" type="ORF">QQF64_010666</name>
</gene>
<evidence type="ECO:0000313" key="2">
    <source>
        <dbReference type="Proteomes" id="UP001558613"/>
    </source>
</evidence>